<gene>
    <name evidence="2" type="ORF">H8S37_13885</name>
</gene>
<protein>
    <submittedName>
        <fullName evidence="2">Complexin-2</fullName>
    </submittedName>
</protein>
<feature type="compositionally biased region" description="Basic and acidic residues" evidence="1">
    <location>
        <begin position="55"/>
        <end position="77"/>
    </location>
</feature>
<name>A0A923RRR5_9FIRM</name>
<dbReference type="AlphaFoldDB" id="A0A923RRR5"/>
<keyword evidence="3" id="KW-1185">Reference proteome</keyword>
<dbReference type="RefSeq" id="WP_186876661.1">
    <property type="nucleotide sequence ID" value="NZ_JACOPF010000003.1"/>
</dbReference>
<comment type="caution">
    <text evidence="2">The sequence shown here is derived from an EMBL/GenBank/DDBJ whole genome shotgun (WGS) entry which is preliminary data.</text>
</comment>
<sequence length="77" mass="9380">MKNVQIPYELFMMLLRYHLVEDDTCLEEIRQGLEKKLDSLVQHELYGKFKTAPTQEEREKARQEYLDRRGVSDSFRW</sequence>
<proteinExistence type="predicted"/>
<dbReference type="Proteomes" id="UP000652477">
    <property type="component" value="Unassembled WGS sequence"/>
</dbReference>
<evidence type="ECO:0000256" key="1">
    <source>
        <dbReference type="SAM" id="MobiDB-lite"/>
    </source>
</evidence>
<evidence type="ECO:0000313" key="2">
    <source>
        <dbReference type="EMBL" id="MBC5690003.1"/>
    </source>
</evidence>
<feature type="region of interest" description="Disordered" evidence="1">
    <location>
        <begin position="52"/>
        <end position="77"/>
    </location>
</feature>
<accession>A0A923RRR5</accession>
<dbReference type="EMBL" id="JACOPF010000003">
    <property type="protein sequence ID" value="MBC5690003.1"/>
    <property type="molecule type" value="Genomic_DNA"/>
</dbReference>
<organism evidence="2 3">
    <name type="scientific">Mediterraneibacter hominis</name>
    <dbReference type="NCBI Taxonomy" id="2763054"/>
    <lineage>
        <taxon>Bacteria</taxon>
        <taxon>Bacillati</taxon>
        <taxon>Bacillota</taxon>
        <taxon>Clostridia</taxon>
        <taxon>Lachnospirales</taxon>
        <taxon>Lachnospiraceae</taxon>
        <taxon>Mediterraneibacter</taxon>
    </lineage>
</organism>
<reference evidence="2" key="1">
    <citation type="submission" date="2020-08" db="EMBL/GenBank/DDBJ databases">
        <title>Genome public.</title>
        <authorList>
            <person name="Liu C."/>
            <person name="Sun Q."/>
        </authorList>
    </citation>
    <scope>NUCLEOTIDE SEQUENCE</scope>
    <source>
        <strain evidence="2">NSJ-55</strain>
    </source>
</reference>
<evidence type="ECO:0000313" key="3">
    <source>
        <dbReference type="Proteomes" id="UP000652477"/>
    </source>
</evidence>